<gene>
    <name evidence="2" type="ORF">J3U87_15760</name>
</gene>
<name>A0A8A4TXT0_SULCO</name>
<dbReference type="AlphaFoldDB" id="A0A8A4TXT0"/>
<dbReference type="Proteomes" id="UP000663929">
    <property type="component" value="Chromosome"/>
</dbReference>
<evidence type="ECO:0000313" key="2">
    <source>
        <dbReference type="EMBL" id="QTD53904.1"/>
    </source>
</evidence>
<evidence type="ECO:0000256" key="1">
    <source>
        <dbReference type="SAM" id="MobiDB-lite"/>
    </source>
</evidence>
<reference evidence="2" key="1">
    <citation type="submission" date="2021-03" db="EMBL/GenBank/DDBJ databases">
        <title>Acanthopleuribacteraceae sp. M133.</title>
        <authorList>
            <person name="Wang G."/>
        </authorList>
    </citation>
    <scope>NUCLEOTIDE SEQUENCE</scope>
    <source>
        <strain evidence="2">M133</strain>
    </source>
</reference>
<keyword evidence="3" id="KW-1185">Reference proteome</keyword>
<protein>
    <submittedName>
        <fullName evidence="2">Uncharacterized protein</fullName>
    </submittedName>
</protein>
<sequence length="851" mass="93969">MRPLWQGAFLVLLVIVVARTGPSLVRVWHRIETRVGGPIDFEGRRMGIGYVVGRDSGTEFAMPPGGPPLRILVNPTMEGEAPDPESPIPFGVAYTFLDVDRNPLFRDVYHFVGKRSLFRTDAGAQPFPASEFEDRGLHALDLRVALLVPQKGTEPAFVRFELVEPAGRLADLVLRVYTPNKLTPGTEMVAWQKMRVVERQRLARASIEDYRFLEEDEIIALVRSEWRPIGPTGIKNRDYQVRRVFTLRENPGQNLGSRETVGLDGFLIGPGRVAMVPLPEVSGRVRLAFEPWGDAPPEARGELRIELFRRQDTPHRWTLPVNRPEGTWQHVWAEGDRVLDISADRPVTLRVLFDPGSGLPAGGPDPPTKTGSQRMGGDAGLVPDESWDITPTPAVSPAWAATPDSPIRFSVMGGEAAVPFRLVAFSVAPSIEDPGAFDGPLPARQDVQVRVSNAAGESVMAYAFSFTPEPNVRDYLDPHGLGGSLSKPEPRHFHVPMGAHHIDITADPPALVTGSVRPAGLPAVRKVPRDYADYQGDGTPVPVWFPLDPDAAERLRQAHRMVPIHRQGEPPEPHPLLAAGDYWVEEYALEPRSTGLHLFLARELGPFFDARSGATAFTPIRADRLVEIVFMEDFAGMASPVLLFRKDDSVERFQIEVDGVARRDVTTSAPIGEVGLGAVRAGLHQLRVQGPSTETLLVSHVRPERTFWRKVYVSTLLDPMWVSVEKPGPEPIDLAIRVFAPFGAQEPTYIRTYLEAPHTIEGSRDYTLMLGHFELAPAPEAAPAHLGPPDLVLDEGTVFFLRLGEDLGPGSYRLRIEKESGPGSFIRVTRIADPRERPTRVTPVTGLRDRP</sequence>
<proteinExistence type="predicted"/>
<dbReference type="KEGG" id="scor:J3U87_15760"/>
<feature type="region of interest" description="Disordered" evidence="1">
    <location>
        <begin position="354"/>
        <end position="376"/>
    </location>
</feature>
<organism evidence="2 3">
    <name type="scientific">Sulfidibacter corallicola</name>
    <dbReference type="NCBI Taxonomy" id="2818388"/>
    <lineage>
        <taxon>Bacteria</taxon>
        <taxon>Pseudomonadati</taxon>
        <taxon>Acidobacteriota</taxon>
        <taxon>Holophagae</taxon>
        <taxon>Acanthopleuribacterales</taxon>
        <taxon>Acanthopleuribacteraceae</taxon>
        <taxon>Sulfidibacter</taxon>
    </lineage>
</organism>
<evidence type="ECO:0000313" key="3">
    <source>
        <dbReference type="Proteomes" id="UP000663929"/>
    </source>
</evidence>
<dbReference type="EMBL" id="CP071793">
    <property type="protein sequence ID" value="QTD53904.1"/>
    <property type="molecule type" value="Genomic_DNA"/>
</dbReference>
<accession>A0A8A4TXT0</accession>
<dbReference type="RefSeq" id="WP_237384004.1">
    <property type="nucleotide sequence ID" value="NZ_CP071793.1"/>
</dbReference>